<keyword evidence="4" id="KW-1185">Reference proteome</keyword>
<dbReference type="Proteomes" id="UP000467193">
    <property type="component" value="Chromosome"/>
</dbReference>
<evidence type="ECO:0000313" key="3">
    <source>
        <dbReference type="EMBL" id="BBY31798.1"/>
    </source>
</evidence>
<dbReference type="AlphaFoldDB" id="A0A7I7QZM6"/>
<feature type="region of interest" description="Disordered" evidence="1">
    <location>
        <begin position="176"/>
        <end position="196"/>
    </location>
</feature>
<feature type="transmembrane region" description="Helical" evidence="2">
    <location>
        <begin position="96"/>
        <end position="116"/>
    </location>
</feature>
<sequence>MSNSSGGAFAPIEKNGQTRTSAGTAVVSAGVGIYVVAALTVAVDGEGQIRFTADSADTIPMWHPWLAAVLGIGLILIMPVTGPVRGRAAPAGRVRVEALVLLALALTFTVALTLLGPDEPNYTALKLGLLLLGPLLLFAVGRRFGAATKRDAPAESADPGEVSDKRCPWLPLVPAVGLDRDLPGPRAHASGDGLRR</sequence>
<evidence type="ECO:0000256" key="2">
    <source>
        <dbReference type="SAM" id="Phobius"/>
    </source>
</evidence>
<gene>
    <name evidence="3" type="ORF">MSEDJ_58940</name>
</gene>
<reference evidence="3 4" key="1">
    <citation type="journal article" date="2019" name="Emerg. Microbes Infect.">
        <title>Comprehensive subspecies identification of 175 nontuberculous mycobacteria species based on 7547 genomic profiles.</title>
        <authorList>
            <person name="Matsumoto Y."/>
            <person name="Kinjo T."/>
            <person name="Motooka D."/>
            <person name="Nabeya D."/>
            <person name="Jung N."/>
            <person name="Uechi K."/>
            <person name="Horii T."/>
            <person name="Iida T."/>
            <person name="Fujita J."/>
            <person name="Nakamura S."/>
        </authorList>
    </citation>
    <scope>NUCLEOTIDE SEQUENCE [LARGE SCALE GENOMIC DNA]</scope>
    <source>
        <strain evidence="3 4">JCM 17899</strain>
    </source>
</reference>
<proteinExistence type="predicted"/>
<feature type="transmembrane region" description="Helical" evidence="2">
    <location>
        <begin position="62"/>
        <end position="84"/>
    </location>
</feature>
<keyword evidence="2" id="KW-0472">Membrane</keyword>
<dbReference type="EMBL" id="AP022588">
    <property type="protein sequence ID" value="BBY31798.1"/>
    <property type="molecule type" value="Genomic_DNA"/>
</dbReference>
<keyword evidence="2" id="KW-0812">Transmembrane</keyword>
<feature type="transmembrane region" description="Helical" evidence="2">
    <location>
        <begin position="21"/>
        <end position="42"/>
    </location>
</feature>
<organism evidence="3 4">
    <name type="scientific">Mycolicibacterium sediminis</name>
    <dbReference type="NCBI Taxonomy" id="1286180"/>
    <lineage>
        <taxon>Bacteria</taxon>
        <taxon>Bacillati</taxon>
        <taxon>Actinomycetota</taxon>
        <taxon>Actinomycetes</taxon>
        <taxon>Mycobacteriales</taxon>
        <taxon>Mycobacteriaceae</taxon>
        <taxon>Mycolicibacterium</taxon>
    </lineage>
</organism>
<dbReference type="RefSeq" id="WP_246230849.1">
    <property type="nucleotide sequence ID" value="NZ_AP022588.1"/>
</dbReference>
<dbReference type="KEGG" id="msei:MSEDJ_58940"/>
<evidence type="ECO:0000256" key="1">
    <source>
        <dbReference type="SAM" id="MobiDB-lite"/>
    </source>
</evidence>
<keyword evidence="2" id="KW-1133">Transmembrane helix</keyword>
<protein>
    <submittedName>
        <fullName evidence="3">Uncharacterized protein</fullName>
    </submittedName>
</protein>
<name>A0A7I7QZM6_9MYCO</name>
<evidence type="ECO:0000313" key="4">
    <source>
        <dbReference type="Proteomes" id="UP000467193"/>
    </source>
</evidence>
<accession>A0A7I7QZM6</accession>
<feature type="transmembrane region" description="Helical" evidence="2">
    <location>
        <begin position="122"/>
        <end position="140"/>
    </location>
</feature>